<proteinExistence type="predicted"/>
<evidence type="ECO:0000313" key="2">
    <source>
        <dbReference type="EMBL" id="EHJ47761.1"/>
    </source>
</evidence>
<dbReference type="OrthoDB" id="5456755at2"/>
<dbReference type="AlphaFoldDB" id="G7Q939"/>
<dbReference type="Proteomes" id="UP000004662">
    <property type="component" value="Chromosome"/>
</dbReference>
<feature type="chain" id="PRO_5003503528" evidence="1">
    <location>
        <begin position="21"/>
        <end position="102"/>
    </location>
</feature>
<feature type="signal peptide" evidence="1">
    <location>
        <begin position="1"/>
        <end position="20"/>
    </location>
</feature>
<gene>
    <name evidence="2" type="ORF">DFW101_1753</name>
</gene>
<dbReference type="HOGENOM" id="CLU_2272855_0_0_7"/>
<protein>
    <submittedName>
        <fullName evidence="2">Uncharacterized protein</fullName>
    </submittedName>
</protein>
<keyword evidence="3" id="KW-1185">Reference proteome</keyword>
<evidence type="ECO:0000313" key="3">
    <source>
        <dbReference type="Proteomes" id="UP000004662"/>
    </source>
</evidence>
<reference evidence="3" key="1">
    <citation type="journal article" date="2015" name="Genome Announc.">
        <title>High-Quality Draft Genome Sequence of Desulfovibrio carbinoliphilus FW-101-2B, an Organic Acid-Oxidizing Sulfate-Reducing Bacterium Isolated from Uranium(VI)-Contaminated Groundwater.</title>
        <authorList>
            <person name="Ramsay B.D."/>
            <person name="Hwang C."/>
            <person name="Woo H.L."/>
            <person name="Carroll S.L."/>
            <person name="Lucas S."/>
            <person name="Han J."/>
            <person name="Lapidus A.L."/>
            <person name="Cheng J.F."/>
            <person name="Goodwin L.A."/>
            <person name="Pitluck S."/>
            <person name="Peters L."/>
            <person name="Chertkov O."/>
            <person name="Held B."/>
            <person name="Detter J.C."/>
            <person name="Han C.S."/>
            <person name="Tapia R."/>
            <person name="Land M.L."/>
            <person name="Hauser L.J."/>
            <person name="Kyrpides N.C."/>
            <person name="Ivanova N.N."/>
            <person name="Mikhailova N."/>
            <person name="Pagani I."/>
            <person name="Woyke T."/>
            <person name="Arkin A.P."/>
            <person name="Dehal P."/>
            <person name="Chivian D."/>
            <person name="Criddle C.S."/>
            <person name="Wu W."/>
            <person name="Chakraborty R."/>
            <person name="Hazen T.C."/>
            <person name="Fields M.W."/>
        </authorList>
    </citation>
    <scope>NUCLEOTIDE SEQUENCE [LARGE SCALE GENOMIC DNA]</scope>
    <source>
        <strain evidence="3">FW-101-2B</strain>
    </source>
</reference>
<dbReference type="EMBL" id="CM001368">
    <property type="protein sequence ID" value="EHJ47761.1"/>
    <property type="molecule type" value="Genomic_DNA"/>
</dbReference>
<name>G7Q939_9BACT</name>
<keyword evidence="1" id="KW-0732">Signal</keyword>
<organism evidence="2 3">
    <name type="scientific">Solidesulfovibrio carbinoliphilus subsp. oakridgensis</name>
    <dbReference type="NCBI Taxonomy" id="694327"/>
    <lineage>
        <taxon>Bacteria</taxon>
        <taxon>Pseudomonadati</taxon>
        <taxon>Thermodesulfobacteriota</taxon>
        <taxon>Desulfovibrionia</taxon>
        <taxon>Desulfovibrionales</taxon>
        <taxon>Desulfovibrionaceae</taxon>
        <taxon>Solidesulfovibrio</taxon>
    </lineage>
</organism>
<dbReference type="RefSeq" id="WP_009181154.1">
    <property type="nucleotide sequence ID" value="NZ_CM001368.1"/>
</dbReference>
<evidence type="ECO:0000256" key="1">
    <source>
        <dbReference type="SAM" id="SignalP"/>
    </source>
</evidence>
<accession>G7Q939</accession>
<dbReference type="eggNOG" id="ENOG5031815">
    <property type="taxonomic scope" value="Bacteria"/>
</dbReference>
<sequence>MGRFILALIVVLGTATMASAQGFAPKNYAECVMLYAKKAASRDGGMLMRRACKCRFQEPGAPECKQYSPLALNCMVSNLMPVEHDEEAWGVERACRNKHPVQ</sequence>